<feature type="region of interest" description="Disordered" evidence="1">
    <location>
        <begin position="1"/>
        <end position="148"/>
    </location>
</feature>
<feature type="transmembrane region" description="Helical" evidence="2">
    <location>
        <begin position="211"/>
        <end position="229"/>
    </location>
</feature>
<feature type="transmembrane region" description="Helical" evidence="2">
    <location>
        <begin position="281"/>
        <end position="302"/>
    </location>
</feature>
<evidence type="ECO:0000256" key="2">
    <source>
        <dbReference type="SAM" id="Phobius"/>
    </source>
</evidence>
<reference evidence="3" key="1">
    <citation type="journal article" date="2012" name="PLoS Genet.">
        <title>Comparative analysis of the genomes of two field isolates of the rice blast fungus Magnaporthe oryzae.</title>
        <authorList>
            <person name="Xue M."/>
            <person name="Yang J."/>
            <person name="Li Z."/>
            <person name="Hu S."/>
            <person name="Yao N."/>
            <person name="Dean R.A."/>
            <person name="Zhao W."/>
            <person name="Shen M."/>
            <person name="Zhang H."/>
            <person name="Li C."/>
            <person name="Liu L."/>
            <person name="Cao L."/>
            <person name="Xu X."/>
            <person name="Xing Y."/>
            <person name="Hsiang T."/>
            <person name="Zhang Z."/>
            <person name="Xu J.R."/>
            <person name="Peng Y.L."/>
        </authorList>
    </citation>
    <scope>NUCLEOTIDE SEQUENCE</scope>
    <source>
        <strain evidence="3">Y34</strain>
    </source>
</reference>
<dbReference type="Proteomes" id="UP000011086">
    <property type="component" value="Unassembled WGS sequence"/>
</dbReference>
<name>A0AA97NQ12_PYRO3</name>
<feature type="region of interest" description="Disordered" evidence="1">
    <location>
        <begin position="416"/>
        <end position="447"/>
    </location>
</feature>
<sequence length="447" mass="49982">MQEARNRQYGAGRNPQMNFPVWPTTPSRPYSLFPPEHRRGNSGSSHPSPGLARPVPTPVPRPRPPPTTTMISHSTPISSGRGGGRVTTESAGPGAPRREPELDEWPTFAQYNTTPPLDAPTESSWKSDPRKGKRSKRRKGSLRSVVDDEERRSRFAQVSMRALHVLSHMALCVVVLYVMFMFLAMPAVTTTRNQRLNAISNERNNLNRKEAFGLVTILSVDVILDLYGLWVCRSHWSRPALAARLVVGGGYITMFAVYYALGGRVFPPQFTFFGMKPTFAAPFLYLFMWSLGTWNVLWVVMYRHQLLGKKRSGDGDGRTEFGGSSIGGAVGFRSQDDAVAQQQEHSRKGSSESSASSTWRRPVWPFLRKGSLDDDDDATTIRVNEEQQEVRPGLHGLPPGYLDSIRLSQWRKGRNTWGNGVGDGTDTRHESLDFQTGRRSQQPWRGG</sequence>
<keyword evidence="2" id="KW-0812">Transmembrane</keyword>
<feature type="region of interest" description="Disordered" evidence="1">
    <location>
        <begin position="337"/>
        <end position="357"/>
    </location>
</feature>
<evidence type="ECO:0000313" key="3">
    <source>
        <dbReference type="EMBL" id="ELQ34191.1"/>
    </source>
</evidence>
<feature type="compositionally biased region" description="Polar residues" evidence="1">
    <location>
        <begin position="433"/>
        <end position="447"/>
    </location>
</feature>
<proteinExistence type="predicted"/>
<dbReference type="AlphaFoldDB" id="A0AA97NQ12"/>
<feature type="compositionally biased region" description="Pro residues" evidence="1">
    <location>
        <begin position="55"/>
        <end position="67"/>
    </location>
</feature>
<keyword evidence="2" id="KW-1133">Transmembrane helix</keyword>
<organism evidence="3">
    <name type="scientific">Pyricularia oryzae (strain Y34)</name>
    <name type="common">Rice blast fungus</name>
    <name type="synonym">Magnaporthe oryzae</name>
    <dbReference type="NCBI Taxonomy" id="1143189"/>
    <lineage>
        <taxon>Eukaryota</taxon>
        <taxon>Fungi</taxon>
        <taxon>Dikarya</taxon>
        <taxon>Ascomycota</taxon>
        <taxon>Pezizomycotina</taxon>
        <taxon>Sordariomycetes</taxon>
        <taxon>Sordariomycetidae</taxon>
        <taxon>Magnaporthales</taxon>
        <taxon>Pyriculariaceae</taxon>
        <taxon>Pyricularia</taxon>
    </lineage>
</organism>
<feature type="compositionally biased region" description="Basic residues" evidence="1">
    <location>
        <begin position="131"/>
        <end position="141"/>
    </location>
</feature>
<keyword evidence="2" id="KW-0472">Membrane</keyword>
<dbReference type="EMBL" id="JH793103">
    <property type="protein sequence ID" value="ELQ34191.1"/>
    <property type="molecule type" value="Genomic_DNA"/>
</dbReference>
<accession>A0AA97NQ12</accession>
<feature type="transmembrane region" description="Helical" evidence="2">
    <location>
        <begin position="241"/>
        <end position="261"/>
    </location>
</feature>
<gene>
    <name evidence="3" type="ORF">OOU_Y34scaffold00790g19</name>
</gene>
<evidence type="ECO:0000256" key="1">
    <source>
        <dbReference type="SAM" id="MobiDB-lite"/>
    </source>
</evidence>
<feature type="transmembrane region" description="Helical" evidence="2">
    <location>
        <begin position="162"/>
        <end position="185"/>
    </location>
</feature>
<protein>
    <submittedName>
        <fullName evidence="3">Uncharacterized protein</fullName>
    </submittedName>
</protein>